<organism evidence="1 2">
    <name type="scientific">Plectosphaerella plurivora</name>
    <dbReference type="NCBI Taxonomy" id="936078"/>
    <lineage>
        <taxon>Eukaryota</taxon>
        <taxon>Fungi</taxon>
        <taxon>Dikarya</taxon>
        <taxon>Ascomycota</taxon>
        <taxon>Pezizomycotina</taxon>
        <taxon>Sordariomycetes</taxon>
        <taxon>Hypocreomycetidae</taxon>
        <taxon>Glomerellales</taxon>
        <taxon>Plectosphaerellaceae</taxon>
        <taxon>Plectosphaerella</taxon>
    </lineage>
</organism>
<proteinExistence type="predicted"/>
<evidence type="ECO:0000313" key="1">
    <source>
        <dbReference type="EMBL" id="KAH6695680.1"/>
    </source>
</evidence>
<name>A0A9P8VKQ5_9PEZI</name>
<reference evidence="1" key="1">
    <citation type="journal article" date="2021" name="Nat. Commun.">
        <title>Genetic determinants of endophytism in the Arabidopsis root mycobiome.</title>
        <authorList>
            <person name="Mesny F."/>
            <person name="Miyauchi S."/>
            <person name="Thiergart T."/>
            <person name="Pickel B."/>
            <person name="Atanasova L."/>
            <person name="Karlsson M."/>
            <person name="Huettel B."/>
            <person name="Barry K.W."/>
            <person name="Haridas S."/>
            <person name="Chen C."/>
            <person name="Bauer D."/>
            <person name="Andreopoulos W."/>
            <person name="Pangilinan J."/>
            <person name="LaButti K."/>
            <person name="Riley R."/>
            <person name="Lipzen A."/>
            <person name="Clum A."/>
            <person name="Drula E."/>
            <person name="Henrissat B."/>
            <person name="Kohler A."/>
            <person name="Grigoriev I.V."/>
            <person name="Martin F.M."/>
            <person name="Hacquard S."/>
        </authorList>
    </citation>
    <scope>NUCLEOTIDE SEQUENCE</scope>
    <source>
        <strain evidence="1">MPI-SDFR-AT-0117</strain>
    </source>
</reference>
<dbReference type="AlphaFoldDB" id="A0A9P8VKQ5"/>
<comment type="caution">
    <text evidence="1">The sequence shown here is derived from an EMBL/GenBank/DDBJ whole genome shotgun (WGS) entry which is preliminary data.</text>
</comment>
<protein>
    <submittedName>
        <fullName evidence="1">Uncharacterized protein</fullName>
    </submittedName>
</protein>
<keyword evidence="2" id="KW-1185">Reference proteome</keyword>
<dbReference type="OrthoDB" id="4804423at2759"/>
<accession>A0A9P8VKQ5</accession>
<sequence length="152" mass="16265">MSSRNVTALCTHNNPDYVQEPRNGESDGWSGCAVPSNDSLAPIVEACCEALGDDFTLTYQRWFQLVAETETNSIPCYSTCLTNVSSTFYADSQNITDCVQMRASSDDLQSAQKSIHCAGPSMRTSGASPVIAGDVLGWTVGLAALVTCLLRL</sequence>
<gene>
    <name evidence="1" type="ORF">F5X68DRAFT_227649</name>
</gene>
<dbReference type="EMBL" id="JAGSXJ010000002">
    <property type="protein sequence ID" value="KAH6695680.1"/>
    <property type="molecule type" value="Genomic_DNA"/>
</dbReference>
<dbReference type="Proteomes" id="UP000770015">
    <property type="component" value="Unassembled WGS sequence"/>
</dbReference>
<evidence type="ECO:0000313" key="2">
    <source>
        <dbReference type="Proteomes" id="UP000770015"/>
    </source>
</evidence>